<evidence type="ECO:0008006" key="2">
    <source>
        <dbReference type="Google" id="ProtNLM"/>
    </source>
</evidence>
<comment type="caution">
    <text evidence="1">The sequence shown here is derived from an EMBL/GenBank/DDBJ whole genome shotgun (WGS) entry which is preliminary data.</text>
</comment>
<gene>
    <name evidence="1" type="ORF">ENH14_01325</name>
</gene>
<accession>A0A7V0LUK2</accession>
<sequence>MKIKYQHNDNIMRGYAGLYINESECVKHFQSKVKDVLIDQEERENMIRDLSSLIQETGFNANEQLLADIQHLQSEDVNVQNFRIGEAYAEVILEENFSCRFHWNELRDTRNPRGNKPGADLVGFIEFEGEVFFLFGEVKTSSEDRSPPQIMTCDNGLENQLKDLYQNAEKRFTLIKYIGSKARLFPDGHKFKEDWKLAIRVYYSNDINNRYQLMGMLIRDTKPSEEDLSHSYQRLKEEILEPVGLKLVAIYVPISKDEWLGIINRGEAS</sequence>
<proteinExistence type="predicted"/>
<dbReference type="Proteomes" id="UP000886381">
    <property type="component" value="Unassembled WGS sequence"/>
</dbReference>
<name>A0A7V0LUK2_UNCW3</name>
<dbReference type="EMBL" id="DRDR01000059">
    <property type="protein sequence ID" value="HDL60076.1"/>
    <property type="molecule type" value="Genomic_DNA"/>
</dbReference>
<reference evidence="1" key="1">
    <citation type="journal article" date="2020" name="mSystems">
        <title>Genome- and Community-Level Interaction Insights into Carbon Utilization and Element Cycling Functions of Hydrothermarchaeota in Hydrothermal Sediment.</title>
        <authorList>
            <person name="Zhou Z."/>
            <person name="Liu Y."/>
            <person name="Xu W."/>
            <person name="Pan J."/>
            <person name="Luo Z.H."/>
            <person name="Li M."/>
        </authorList>
    </citation>
    <scope>NUCLEOTIDE SEQUENCE [LARGE SCALE GENOMIC DNA]</scope>
    <source>
        <strain evidence="1">HyVt-28</strain>
    </source>
</reference>
<protein>
    <recommendedName>
        <fullName evidence="2">Anti-bacteriophage protein A/HamA C-terminal domain-containing protein</fullName>
    </recommendedName>
</protein>
<dbReference type="AlphaFoldDB" id="A0A7V0LUK2"/>
<organism evidence="1">
    <name type="scientific">candidate division WOR-3 bacterium</name>
    <dbReference type="NCBI Taxonomy" id="2052148"/>
    <lineage>
        <taxon>Bacteria</taxon>
        <taxon>Bacteria division WOR-3</taxon>
    </lineage>
</organism>
<evidence type="ECO:0000313" key="1">
    <source>
        <dbReference type="EMBL" id="HDL60076.1"/>
    </source>
</evidence>